<keyword evidence="1" id="KW-0378">Hydrolase</keyword>
<dbReference type="EMBL" id="MFAM01000017">
    <property type="protein sequence ID" value="OGD79549.1"/>
    <property type="molecule type" value="Genomic_DNA"/>
</dbReference>
<evidence type="ECO:0000313" key="4">
    <source>
        <dbReference type="Proteomes" id="UP000176682"/>
    </source>
</evidence>
<keyword evidence="2" id="KW-0472">Membrane</keyword>
<name>A0A1F5FIU3_9BACT</name>
<comment type="caution">
    <text evidence="3">The sequence shown here is derived from an EMBL/GenBank/DDBJ whole genome shotgun (WGS) entry which is preliminary data.</text>
</comment>
<feature type="transmembrane region" description="Helical" evidence="2">
    <location>
        <begin position="244"/>
        <end position="266"/>
    </location>
</feature>
<gene>
    <name evidence="3" type="ORF">A2368_02305</name>
</gene>
<evidence type="ECO:0000313" key="3">
    <source>
        <dbReference type="EMBL" id="OGD79549.1"/>
    </source>
</evidence>
<feature type="transmembrane region" description="Helical" evidence="2">
    <location>
        <begin position="9"/>
        <end position="29"/>
    </location>
</feature>
<evidence type="ECO:0000256" key="2">
    <source>
        <dbReference type="SAM" id="Phobius"/>
    </source>
</evidence>
<keyword evidence="2" id="KW-0812">Transmembrane</keyword>
<organism evidence="3 4">
    <name type="scientific">Candidatus Collierbacteria bacterium RIFOXYB1_FULL_49_13</name>
    <dbReference type="NCBI Taxonomy" id="1817728"/>
    <lineage>
        <taxon>Bacteria</taxon>
        <taxon>Candidatus Collieribacteriota</taxon>
    </lineage>
</organism>
<dbReference type="InterPro" id="IPR042001">
    <property type="entry name" value="Sortase_F"/>
</dbReference>
<proteinExistence type="predicted"/>
<dbReference type="InterPro" id="IPR005754">
    <property type="entry name" value="Sortase"/>
</dbReference>
<dbReference type="Proteomes" id="UP000176682">
    <property type="component" value="Unassembled WGS sequence"/>
</dbReference>
<dbReference type="GO" id="GO:0016787">
    <property type="term" value="F:hydrolase activity"/>
    <property type="evidence" value="ECO:0007669"/>
    <property type="project" value="UniProtKB-KW"/>
</dbReference>
<dbReference type="AlphaFoldDB" id="A0A1F5FIU3"/>
<dbReference type="SUPFAM" id="SSF63817">
    <property type="entry name" value="Sortase"/>
    <property type="match status" value="1"/>
</dbReference>
<dbReference type="InterPro" id="IPR023365">
    <property type="entry name" value="Sortase_dom-sf"/>
</dbReference>
<evidence type="ECO:0008006" key="5">
    <source>
        <dbReference type="Google" id="ProtNLM"/>
    </source>
</evidence>
<dbReference type="CDD" id="cd05829">
    <property type="entry name" value="Sortase_F"/>
    <property type="match status" value="1"/>
</dbReference>
<accession>A0A1F5FIU3</accession>
<sequence length="271" mass="29052">MNITSYLKSVLFAGLVIGTAFMFGSQIFVHQPSPSNTSYGWKVPPGVFQPAGQVSDLGAYSDIRDPGGAQRGLPVRLQIPIIGVDTAIEDAYITYDGRMDVPAGSVNVAWFALGPHPGQVGSAVIGGHFGIDDGVPKVFYNLNKLEVGDKVYVVDDTDTTLAFIVRSIRSFDLNADATTVFTSHDGLAHLNLITCEGPWNQVDDTYPDRRVVFTDAIPSEGTVTVIPKLPDTAADELKLSTTNVFATASGVLVIFLSIALIAFVAYKVVRR</sequence>
<keyword evidence="2" id="KW-1133">Transmembrane helix</keyword>
<dbReference type="Pfam" id="PF04203">
    <property type="entry name" value="Sortase"/>
    <property type="match status" value="1"/>
</dbReference>
<dbReference type="Gene3D" id="2.40.260.10">
    <property type="entry name" value="Sortase"/>
    <property type="match status" value="1"/>
</dbReference>
<evidence type="ECO:0000256" key="1">
    <source>
        <dbReference type="ARBA" id="ARBA00022801"/>
    </source>
</evidence>
<reference evidence="3 4" key="1">
    <citation type="journal article" date="2016" name="Nat. Commun.">
        <title>Thousands of microbial genomes shed light on interconnected biogeochemical processes in an aquifer system.</title>
        <authorList>
            <person name="Anantharaman K."/>
            <person name="Brown C.T."/>
            <person name="Hug L.A."/>
            <person name="Sharon I."/>
            <person name="Castelle C.J."/>
            <person name="Probst A.J."/>
            <person name="Thomas B.C."/>
            <person name="Singh A."/>
            <person name="Wilkins M.J."/>
            <person name="Karaoz U."/>
            <person name="Brodie E.L."/>
            <person name="Williams K.H."/>
            <person name="Hubbard S.S."/>
            <person name="Banfield J.F."/>
        </authorList>
    </citation>
    <scope>NUCLEOTIDE SEQUENCE [LARGE SCALE GENOMIC DNA]</scope>
</reference>
<protein>
    <recommendedName>
        <fullName evidence="5">Sortase</fullName>
    </recommendedName>
</protein>